<keyword evidence="2" id="KW-1185">Reference proteome</keyword>
<name>A0ABQ8QLB9_9AGAR</name>
<evidence type="ECO:0000313" key="2">
    <source>
        <dbReference type="Proteomes" id="UP001163828"/>
    </source>
</evidence>
<organism evidence="1 2">
    <name type="scientific">Lentinula boryana</name>
    <dbReference type="NCBI Taxonomy" id="40481"/>
    <lineage>
        <taxon>Eukaryota</taxon>
        <taxon>Fungi</taxon>
        <taxon>Dikarya</taxon>
        <taxon>Basidiomycota</taxon>
        <taxon>Agaricomycotina</taxon>
        <taxon>Agaricomycetes</taxon>
        <taxon>Agaricomycetidae</taxon>
        <taxon>Agaricales</taxon>
        <taxon>Marasmiineae</taxon>
        <taxon>Omphalotaceae</taxon>
        <taxon>Lentinula</taxon>
    </lineage>
</organism>
<gene>
    <name evidence="1" type="ORF">F5050DRAFT_1900879</name>
</gene>
<comment type="caution">
    <text evidence="1">The sequence shown here is derived from an EMBL/GenBank/DDBJ whole genome shotgun (WGS) entry which is preliminary data.</text>
</comment>
<dbReference type="Proteomes" id="UP001163828">
    <property type="component" value="Unassembled WGS sequence"/>
</dbReference>
<evidence type="ECO:0000313" key="1">
    <source>
        <dbReference type="EMBL" id="KAJ3999329.1"/>
    </source>
</evidence>
<dbReference type="EMBL" id="MU790541">
    <property type="protein sequence ID" value="KAJ3999329.1"/>
    <property type="molecule type" value="Genomic_DNA"/>
</dbReference>
<protein>
    <submittedName>
        <fullName evidence="1">Uncharacterized protein</fullName>
    </submittedName>
</protein>
<accession>A0ABQ8QLB9</accession>
<sequence length="211" mass="24180">MSAYIPAFLIVKSITIRASISEVNVIDTKSISEAGSSTRKSGSITVTGTLTDEEIEELVSSDEEEEELENDIANLGRYLNDASDYFQRASLKLTFFDDEEVSLRNNPSLYMQIMYLPAPFQYWLFFFWEQFMPKRTEGDSWVVRNYTKGEFVVKSRDWLVDGAWAGDSIDITLASIHELEYGNETDWKDITAEVKQKLEALAEAESRPFEF</sequence>
<reference evidence="1" key="1">
    <citation type="submission" date="2022-08" db="EMBL/GenBank/DDBJ databases">
        <authorList>
            <consortium name="DOE Joint Genome Institute"/>
            <person name="Min B."/>
            <person name="Riley R."/>
            <person name="Sierra-Patev S."/>
            <person name="Naranjo-Ortiz M."/>
            <person name="Looney B."/>
            <person name="Konkel Z."/>
            <person name="Slot J.C."/>
            <person name="Sakamoto Y."/>
            <person name="Steenwyk J.L."/>
            <person name="Rokas A."/>
            <person name="Carro J."/>
            <person name="Camarero S."/>
            <person name="Ferreira P."/>
            <person name="Molpeceres G."/>
            <person name="Ruiz-Duenas F.J."/>
            <person name="Serrano A."/>
            <person name="Henrissat B."/>
            <person name="Drula E."/>
            <person name="Hughes K.W."/>
            <person name="Mata J.L."/>
            <person name="Ishikawa N.K."/>
            <person name="Vargas-Isla R."/>
            <person name="Ushijima S."/>
            <person name="Smith C.A."/>
            <person name="Ahrendt S."/>
            <person name="Andreopoulos W."/>
            <person name="He G."/>
            <person name="Labutti K."/>
            <person name="Lipzen A."/>
            <person name="Ng V."/>
            <person name="Sandor L."/>
            <person name="Barry K."/>
            <person name="Martinez A.T."/>
            <person name="Xiao Y."/>
            <person name="Gibbons J.G."/>
            <person name="Terashima K."/>
            <person name="Hibbett D.S."/>
            <person name="Grigoriev I.V."/>
        </authorList>
    </citation>
    <scope>NUCLEOTIDE SEQUENCE</scope>
    <source>
        <strain evidence="1">TFB10827</strain>
    </source>
</reference>
<proteinExistence type="predicted"/>